<gene>
    <name evidence="2" type="ORF">CHS0354_033767</name>
</gene>
<comment type="caution">
    <text evidence="2">The sequence shown here is derived from an EMBL/GenBank/DDBJ whole genome shotgun (WGS) entry which is preliminary data.</text>
</comment>
<evidence type="ECO:0000256" key="1">
    <source>
        <dbReference type="SAM" id="MobiDB-lite"/>
    </source>
</evidence>
<organism evidence="2 3">
    <name type="scientific">Potamilus streckersoni</name>
    <dbReference type="NCBI Taxonomy" id="2493646"/>
    <lineage>
        <taxon>Eukaryota</taxon>
        <taxon>Metazoa</taxon>
        <taxon>Spiralia</taxon>
        <taxon>Lophotrochozoa</taxon>
        <taxon>Mollusca</taxon>
        <taxon>Bivalvia</taxon>
        <taxon>Autobranchia</taxon>
        <taxon>Heteroconchia</taxon>
        <taxon>Palaeoheterodonta</taxon>
        <taxon>Unionida</taxon>
        <taxon>Unionoidea</taxon>
        <taxon>Unionidae</taxon>
        <taxon>Ambleminae</taxon>
        <taxon>Lampsilini</taxon>
        <taxon>Potamilus</taxon>
    </lineage>
</organism>
<reference evidence="2" key="1">
    <citation type="journal article" date="2021" name="Genome Biol. Evol.">
        <title>A High-Quality Reference Genome for a Parasitic Bivalve with Doubly Uniparental Inheritance (Bivalvia: Unionida).</title>
        <authorList>
            <person name="Smith C.H."/>
        </authorList>
    </citation>
    <scope>NUCLEOTIDE SEQUENCE</scope>
    <source>
        <strain evidence="2">CHS0354</strain>
    </source>
</reference>
<keyword evidence="3" id="KW-1185">Reference proteome</keyword>
<protein>
    <submittedName>
        <fullName evidence="2">Uncharacterized protein</fullName>
    </submittedName>
</protein>
<dbReference type="AlphaFoldDB" id="A0AAE0S228"/>
<accession>A0AAE0S228</accession>
<dbReference type="Proteomes" id="UP001195483">
    <property type="component" value="Unassembled WGS sequence"/>
</dbReference>
<proteinExistence type="predicted"/>
<reference evidence="2" key="3">
    <citation type="submission" date="2023-05" db="EMBL/GenBank/DDBJ databases">
        <authorList>
            <person name="Smith C.H."/>
        </authorList>
    </citation>
    <scope>NUCLEOTIDE SEQUENCE</scope>
    <source>
        <strain evidence="2">CHS0354</strain>
        <tissue evidence="2">Mantle</tissue>
    </source>
</reference>
<dbReference type="EMBL" id="JAEAOA010001970">
    <property type="protein sequence ID" value="KAK3583972.1"/>
    <property type="molecule type" value="Genomic_DNA"/>
</dbReference>
<feature type="region of interest" description="Disordered" evidence="1">
    <location>
        <begin position="1"/>
        <end position="34"/>
    </location>
</feature>
<sequence length="166" mass="16132">MGWAWVRTPPRDGGVGEEGRRGERGGRGEGEGRELECVEGQWRAERVGGGERDFLGGEVAVGGAGAGGVDGGGGEGRSSGAGGGGVGMGIGLREAAGARVGGAAGCLGARGISGRAEDLGWRGSVALAWGVGHGDLVGRGAEEEVRGGRGLGGGVGRCGVRREGGP</sequence>
<name>A0AAE0S228_9BIVA</name>
<evidence type="ECO:0000313" key="2">
    <source>
        <dbReference type="EMBL" id="KAK3583972.1"/>
    </source>
</evidence>
<evidence type="ECO:0000313" key="3">
    <source>
        <dbReference type="Proteomes" id="UP001195483"/>
    </source>
</evidence>
<feature type="compositionally biased region" description="Basic and acidic residues" evidence="1">
    <location>
        <begin position="17"/>
        <end position="34"/>
    </location>
</feature>
<reference evidence="2" key="2">
    <citation type="journal article" date="2021" name="Genome Biol. Evol.">
        <title>Developing a high-quality reference genome for a parasitic bivalve with doubly uniparental inheritance (Bivalvia: Unionida).</title>
        <authorList>
            <person name="Smith C.H."/>
        </authorList>
    </citation>
    <scope>NUCLEOTIDE SEQUENCE</scope>
    <source>
        <strain evidence="2">CHS0354</strain>
        <tissue evidence="2">Mantle</tissue>
    </source>
</reference>